<sequence length="141" mass="16527">MTTLRKLAGTLRGFQHRQPTKIQSSGGQLFLIKVEPREPSGLAANFELWLRGGQRQRRKGKGRLAKWYERQRENVEDADEGEDDEKVGDKEKEDEVGDNEIDEGERKNITEKTWPLIMKFTLKITYWIVTKQEPFICYLKE</sequence>
<dbReference type="AlphaFoldDB" id="A0A5B7I0D9"/>
<evidence type="ECO:0000256" key="1">
    <source>
        <dbReference type="SAM" id="MobiDB-lite"/>
    </source>
</evidence>
<evidence type="ECO:0000313" key="2">
    <source>
        <dbReference type="EMBL" id="MPC74194.1"/>
    </source>
</evidence>
<dbReference type="EMBL" id="VSRR010038432">
    <property type="protein sequence ID" value="MPC74194.1"/>
    <property type="molecule type" value="Genomic_DNA"/>
</dbReference>
<feature type="region of interest" description="Disordered" evidence="1">
    <location>
        <begin position="72"/>
        <end position="107"/>
    </location>
</feature>
<comment type="caution">
    <text evidence="2">The sequence shown here is derived from an EMBL/GenBank/DDBJ whole genome shotgun (WGS) entry which is preliminary data.</text>
</comment>
<dbReference type="Proteomes" id="UP000324222">
    <property type="component" value="Unassembled WGS sequence"/>
</dbReference>
<organism evidence="2 3">
    <name type="scientific">Portunus trituberculatus</name>
    <name type="common">Swimming crab</name>
    <name type="synonym">Neptunus trituberculatus</name>
    <dbReference type="NCBI Taxonomy" id="210409"/>
    <lineage>
        <taxon>Eukaryota</taxon>
        <taxon>Metazoa</taxon>
        <taxon>Ecdysozoa</taxon>
        <taxon>Arthropoda</taxon>
        <taxon>Crustacea</taxon>
        <taxon>Multicrustacea</taxon>
        <taxon>Malacostraca</taxon>
        <taxon>Eumalacostraca</taxon>
        <taxon>Eucarida</taxon>
        <taxon>Decapoda</taxon>
        <taxon>Pleocyemata</taxon>
        <taxon>Brachyura</taxon>
        <taxon>Eubrachyura</taxon>
        <taxon>Portunoidea</taxon>
        <taxon>Portunidae</taxon>
        <taxon>Portuninae</taxon>
        <taxon>Portunus</taxon>
    </lineage>
</organism>
<protein>
    <submittedName>
        <fullName evidence="2">Uncharacterized protein</fullName>
    </submittedName>
</protein>
<keyword evidence="3" id="KW-1185">Reference proteome</keyword>
<feature type="compositionally biased region" description="Acidic residues" evidence="1">
    <location>
        <begin position="94"/>
        <end position="103"/>
    </location>
</feature>
<feature type="compositionally biased region" description="Acidic residues" evidence="1">
    <location>
        <begin position="76"/>
        <end position="86"/>
    </location>
</feature>
<accession>A0A5B7I0D9</accession>
<name>A0A5B7I0D9_PORTR</name>
<proteinExistence type="predicted"/>
<gene>
    <name evidence="2" type="ORF">E2C01_068545</name>
</gene>
<reference evidence="2 3" key="1">
    <citation type="submission" date="2019-05" db="EMBL/GenBank/DDBJ databases">
        <title>Another draft genome of Portunus trituberculatus and its Hox gene families provides insights of decapod evolution.</title>
        <authorList>
            <person name="Jeong J.-H."/>
            <person name="Song I."/>
            <person name="Kim S."/>
            <person name="Choi T."/>
            <person name="Kim D."/>
            <person name="Ryu S."/>
            <person name="Kim W."/>
        </authorList>
    </citation>
    <scope>NUCLEOTIDE SEQUENCE [LARGE SCALE GENOMIC DNA]</scope>
    <source>
        <tissue evidence="2">Muscle</tissue>
    </source>
</reference>
<evidence type="ECO:0000313" key="3">
    <source>
        <dbReference type="Proteomes" id="UP000324222"/>
    </source>
</evidence>